<feature type="non-terminal residue" evidence="4">
    <location>
        <position position="1"/>
    </location>
</feature>
<accession>A0A382N3J4</accession>
<dbReference type="PANTHER" id="PTHR20854:SF4">
    <property type="entry name" value="INOSITOL-1-MONOPHOSPHATASE-RELATED"/>
    <property type="match status" value="1"/>
</dbReference>
<organism evidence="4">
    <name type="scientific">marine metagenome</name>
    <dbReference type="NCBI Taxonomy" id="408172"/>
    <lineage>
        <taxon>unclassified sequences</taxon>
        <taxon>metagenomes</taxon>
        <taxon>ecological metagenomes</taxon>
    </lineage>
</organism>
<dbReference type="PROSITE" id="PS00630">
    <property type="entry name" value="IMP_2"/>
    <property type="match status" value="1"/>
</dbReference>
<dbReference type="GO" id="GO:0006020">
    <property type="term" value="P:inositol metabolic process"/>
    <property type="evidence" value="ECO:0007669"/>
    <property type="project" value="TreeGrafter"/>
</dbReference>
<evidence type="ECO:0000256" key="2">
    <source>
        <dbReference type="ARBA" id="ARBA00022801"/>
    </source>
</evidence>
<dbReference type="Gene3D" id="3.40.190.80">
    <property type="match status" value="1"/>
</dbReference>
<evidence type="ECO:0000256" key="1">
    <source>
        <dbReference type="ARBA" id="ARBA00022723"/>
    </source>
</evidence>
<dbReference type="GO" id="GO:0046872">
    <property type="term" value="F:metal ion binding"/>
    <property type="evidence" value="ECO:0007669"/>
    <property type="project" value="UniProtKB-KW"/>
</dbReference>
<dbReference type="PRINTS" id="PR00377">
    <property type="entry name" value="IMPHPHTASES"/>
</dbReference>
<keyword evidence="1" id="KW-0479">Metal-binding</keyword>
<name>A0A382N3J4_9ZZZZ</name>
<dbReference type="InterPro" id="IPR000760">
    <property type="entry name" value="Inositol_monophosphatase-like"/>
</dbReference>
<keyword evidence="2" id="KW-0378">Hydrolase</keyword>
<dbReference type="GO" id="GO:0008934">
    <property type="term" value="F:inositol monophosphate 1-phosphatase activity"/>
    <property type="evidence" value="ECO:0007669"/>
    <property type="project" value="TreeGrafter"/>
</dbReference>
<gene>
    <name evidence="4" type="ORF">METZ01_LOCUS308593</name>
</gene>
<evidence type="ECO:0000313" key="4">
    <source>
        <dbReference type="EMBL" id="SVC55739.1"/>
    </source>
</evidence>
<dbReference type="Pfam" id="PF00459">
    <property type="entry name" value="Inositol_P"/>
    <property type="match status" value="1"/>
</dbReference>
<evidence type="ECO:0008006" key="5">
    <source>
        <dbReference type="Google" id="ProtNLM"/>
    </source>
</evidence>
<dbReference type="EMBL" id="UINC01097758">
    <property type="protein sequence ID" value="SVC55739.1"/>
    <property type="molecule type" value="Genomic_DNA"/>
</dbReference>
<dbReference type="AlphaFoldDB" id="A0A382N3J4"/>
<dbReference type="GO" id="GO:0007165">
    <property type="term" value="P:signal transduction"/>
    <property type="evidence" value="ECO:0007669"/>
    <property type="project" value="TreeGrafter"/>
</dbReference>
<dbReference type="Gene3D" id="3.30.540.10">
    <property type="entry name" value="Fructose-1,6-Bisphosphatase, subunit A, domain 1"/>
    <property type="match status" value="1"/>
</dbReference>
<dbReference type="SUPFAM" id="SSF56655">
    <property type="entry name" value="Carbohydrate phosphatase"/>
    <property type="match status" value="1"/>
</dbReference>
<keyword evidence="3" id="KW-0460">Magnesium</keyword>
<reference evidence="4" key="1">
    <citation type="submission" date="2018-05" db="EMBL/GenBank/DDBJ databases">
        <authorList>
            <person name="Lanie J.A."/>
            <person name="Ng W.-L."/>
            <person name="Kazmierczak K.M."/>
            <person name="Andrzejewski T.M."/>
            <person name="Davidsen T.M."/>
            <person name="Wayne K.J."/>
            <person name="Tettelin H."/>
            <person name="Glass J.I."/>
            <person name="Rusch D."/>
            <person name="Podicherti R."/>
            <person name="Tsui H.-C.T."/>
            <person name="Winkler M.E."/>
        </authorList>
    </citation>
    <scope>NUCLEOTIDE SEQUENCE</scope>
</reference>
<dbReference type="GO" id="GO:0046854">
    <property type="term" value="P:phosphatidylinositol phosphate biosynthetic process"/>
    <property type="evidence" value="ECO:0007669"/>
    <property type="project" value="InterPro"/>
</dbReference>
<proteinExistence type="predicted"/>
<dbReference type="InterPro" id="IPR020550">
    <property type="entry name" value="Inositol_monophosphatase_CS"/>
</dbReference>
<dbReference type="PANTHER" id="PTHR20854">
    <property type="entry name" value="INOSITOL MONOPHOSPHATASE"/>
    <property type="match status" value="1"/>
</dbReference>
<dbReference type="PROSITE" id="PS00629">
    <property type="entry name" value="IMP_1"/>
    <property type="match status" value="1"/>
</dbReference>
<dbReference type="InterPro" id="IPR020583">
    <property type="entry name" value="Inositol_monoP_metal-BS"/>
</dbReference>
<sequence>VTDRDHPREVKAHADIELEKAILADLTPTGIPILSEESGCSGLENSDQLRFIVDPLDGTFNYIHNLGPWAVSIALWEGAKPIFGVVYSAEDDEMYWGGPGLGAFRGENPIAVSSVSDRSLASICTGLPARADLGDPTFRDRFWKAAVGFSKTRMLGSAAMSLVRVASGAADAYCEDGIMIWDVAAGLAIVMGAGGAQTWTPVAADHSVDVFASNGHLTHPAES</sequence>
<protein>
    <recommendedName>
        <fullName evidence="5">Inositol-1-monophosphatase</fullName>
    </recommendedName>
</protein>
<evidence type="ECO:0000256" key="3">
    <source>
        <dbReference type="ARBA" id="ARBA00022842"/>
    </source>
</evidence>